<evidence type="ECO:0000256" key="3">
    <source>
        <dbReference type="SAM" id="SignalP"/>
    </source>
</evidence>
<evidence type="ECO:0000256" key="1">
    <source>
        <dbReference type="ARBA" id="ARBA00010062"/>
    </source>
</evidence>
<dbReference type="EMBL" id="JBHTLK010000089">
    <property type="protein sequence ID" value="MFD1149066.1"/>
    <property type="molecule type" value="Genomic_DNA"/>
</dbReference>
<evidence type="ECO:0000313" key="6">
    <source>
        <dbReference type="Proteomes" id="UP001597168"/>
    </source>
</evidence>
<dbReference type="SUPFAM" id="SSF53822">
    <property type="entry name" value="Periplasmic binding protein-like I"/>
    <property type="match status" value="1"/>
</dbReference>
<comment type="caution">
    <text evidence="5">The sequence shown here is derived from an EMBL/GenBank/DDBJ whole genome shotgun (WGS) entry which is preliminary data.</text>
</comment>
<sequence length="411" mass="43221">MGVVVVRNLVAGSVVLALLAAGCGADEEPPVKTGPGVTADTISLGVLTDLTGPFSATSGIRIKGYELFLGQLNERGGICGRKVELKQMDHGYDVDRALQAYFELEPEVLGFIDVTGAPMTEAIEPDLMQTRAIAAPASWSATLLGNPHMVVVGTTYDLDVINGWDHLKRGGVIGAGDTIGHLHVESDYGRNALEGSTFTAERWGLNLVGRAVPETADVVAQVTELRAAGAKAVFLSTSPQQTATAVATAERLGWDVPFLVNAAAYDPLILETPAASAVVERVLVVSPIAPFATDLPGPRAVAEAFTRQYPDLKPSGSVDHGYAVGMAFGVILEKACAERDLTRDGVLRAFQDTNEVDTGSLTGKLRFSLVGRPSSTQSYVSRPDPATPGGLAVVANLFESELVKLKGTRAR</sequence>
<dbReference type="InterPro" id="IPR028082">
    <property type="entry name" value="Peripla_BP_I"/>
</dbReference>
<reference evidence="6" key="1">
    <citation type="journal article" date="2019" name="Int. J. Syst. Evol. Microbiol.">
        <title>The Global Catalogue of Microorganisms (GCM) 10K type strain sequencing project: providing services to taxonomists for standard genome sequencing and annotation.</title>
        <authorList>
            <consortium name="The Broad Institute Genomics Platform"/>
            <consortium name="The Broad Institute Genome Sequencing Center for Infectious Disease"/>
            <person name="Wu L."/>
            <person name="Ma J."/>
        </authorList>
    </citation>
    <scope>NUCLEOTIDE SEQUENCE [LARGE SCALE GENOMIC DNA]</scope>
    <source>
        <strain evidence="6">CCUG 60214</strain>
    </source>
</reference>
<dbReference type="PANTHER" id="PTHR47235">
    <property type="entry name" value="BLR6548 PROTEIN"/>
    <property type="match status" value="1"/>
</dbReference>
<name>A0ABW3QW97_9PSEU</name>
<dbReference type="RefSeq" id="WP_380724479.1">
    <property type="nucleotide sequence ID" value="NZ_JBHTLK010000089.1"/>
</dbReference>
<feature type="chain" id="PRO_5047383492" evidence="3">
    <location>
        <begin position="26"/>
        <end position="411"/>
    </location>
</feature>
<evidence type="ECO:0000313" key="5">
    <source>
        <dbReference type="EMBL" id="MFD1149066.1"/>
    </source>
</evidence>
<dbReference type="PROSITE" id="PS51257">
    <property type="entry name" value="PROKAR_LIPOPROTEIN"/>
    <property type="match status" value="1"/>
</dbReference>
<feature type="domain" description="Leucine-binding protein" evidence="4">
    <location>
        <begin position="41"/>
        <end position="368"/>
    </location>
</feature>
<gene>
    <name evidence="5" type="ORF">ACFQ3T_18195</name>
</gene>
<keyword evidence="2 3" id="KW-0732">Signal</keyword>
<dbReference type="InterPro" id="IPR028081">
    <property type="entry name" value="Leu-bd"/>
</dbReference>
<evidence type="ECO:0000256" key="2">
    <source>
        <dbReference type="ARBA" id="ARBA00022729"/>
    </source>
</evidence>
<dbReference type="PANTHER" id="PTHR47235:SF1">
    <property type="entry name" value="BLR6548 PROTEIN"/>
    <property type="match status" value="1"/>
</dbReference>
<protein>
    <submittedName>
        <fullName evidence="5">ABC transporter substrate-binding protein</fullName>
    </submittedName>
</protein>
<accession>A0ABW3QW97</accession>
<keyword evidence="6" id="KW-1185">Reference proteome</keyword>
<organism evidence="5 6">
    <name type="scientific">Saccharothrix hoggarensis</name>
    <dbReference type="NCBI Taxonomy" id="913853"/>
    <lineage>
        <taxon>Bacteria</taxon>
        <taxon>Bacillati</taxon>
        <taxon>Actinomycetota</taxon>
        <taxon>Actinomycetes</taxon>
        <taxon>Pseudonocardiales</taxon>
        <taxon>Pseudonocardiaceae</taxon>
        <taxon>Saccharothrix</taxon>
    </lineage>
</organism>
<comment type="similarity">
    <text evidence="1">Belongs to the leucine-binding protein family.</text>
</comment>
<evidence type="ECO:0000259" key="4">
    <source>
        <dbReference type="Pfam" id="PF13458"/>
    </source>
</evidence>
<dbReference type="Gene3D" id="3.40.50.2300">
    <property type="match status" value="2"/>
</dbReference>
<dbReference type="Pfam" id="PF13458">
    <property type="entry name" value="Peripla_BP_6"/>
    <property type="match status" value="1"/>
</dbReference>
<proteinExistence type="inferred from homology"/>
<dbReference type="Proteomes" id="UP001597168">
    <property type="component" value="Unassembled WGS sequence"/>
</dbReference>
<feature type="signal peptide" evidence="3">
    <location>
        <begin position="1"/>
        <end position="25"/>
    </location>
</feature>